<dbReference type="PANTHER" id="PTHR11786:SF0">
    <property type="entry name" value="ARYLAMINE N-ACETYLTRANSFERASE 4-RELATED"/>
    <property type="match status" value="1"/>
</dbReference>
<comment type="caution">
    <text evidence="3">The sequence shown here is derived from an EMBL/GenBank/DDBJ whole genome shotgun (WGS) entry which is preliminary data.</text>
</comment>
<dbReference type="EMBL" id="JBHRSS010000001">
    <property type="protein sequence ID" value="MFC3102709.1"/>
    <property type="molecule type" value="Genomic_DNA"/>
</dbReference>
<proteinExistence type="inferred from homology"/>
<evidence type="ECO:0000313" key="3">
    <source>
        <dbReference type="EMBL" id="MFC3102709.1"/>
    </source>
</evidence>
<dbReference type="SUPFAM" id="SSF54001">
    <property type="entry name" value="Cysteine proteinases"/>
    <property type="match status" value="1"/>
</dbReference>
<dbReference type="Pfam" id="PF00797">
    <property type="entry name" value="Acetyltransf_2"/>
    <property type="match status" value="1"/>
</dbReference>
<organism evidence="3 4">
    <name type="scientific">Salinisphaera aquimarina</name>
    <dbReference type="NCBI Taxonomy" id="2094031"/>
    <lineage>
        <taxon>Bacteria</taxon>
        <taxon>Pseudomonadati</taxon>
        <taxon>Pseudomonadota</taxon>
        <taxon>Gammaproteobacteria</taxon>
        <taxon>Salinisphaerales</taxon>
        <taxon>Salinisphaeraceae</taxon>
        <taxon>Salinisphaera</taxon>
    </lineage>
</organism>
<gene>
    <name evidence="3" type="ORF">ACFOSU_02255</name>
</gene>
<dbReference type="Gene3D" id="3.30.2140.10">
    <property type="entry name" value="Arylamine N-acetyltransferase"/>
    <property type="match status" value="1"/>
</dbReference>
<protein>
    <submittedName>
        <fullName evidence="3">Arylamine N-acetyltransferase</fullName>
    </submittedName>
</protein>
<accession>A0ABV7EJ18</accession>
<evidence type="ECO:0000256" key="2">
    <source>
        <dbReference type="RuleBase" id="RU003452"/>
    </source>
</evidence>
<comment type="similarity">
    <text evidence="1 2">Belongs to the arylamine N-acetyltransferase family.</text>
</comment>
<reference evidence="4" key="1">
    <citation type="journal article" date="2019" name="Int. J. Syst. Evol. Microbiol.">
        <title>The Global Catalogue of Microorganisms (GCM) 10K type strain sequencing project: providing services to taxonomists for standard genome sequencing and annotation.</title>
        <authorList>
            <consortium name="The Broad Institute Genomics Platform"/>
            <consortium name="The Broad Institute Genome Sequencing Center for Infectious Disease"/>
            <person name="Wu L."/>
            <person name="Ma J."/>
        </authorList>
    </citation>
    <scope>NUCLEOTIDE SEQUENCE [LARGE SCALE GENOMIC DNA]</scope>
    <source>
        <strain evidence="4">KCTC 52640</strain>
    </source>
</reference>
<dbReference type="Proteomes" id="UP001595462">
    <property type="component" value="Unassembled WGS sequence"/>
</dbReference>
<evidence type="ECO:0000256" key="1">
    <source>
        <dbReference type="ARBA" id="ARBA00006547"/>
    </source>
</evidence>
<name>A0ABV7EJ18_9GAMM</name>
<sequence length="286" mass="31222">MSVSQLSADSDALMVADAIDLPAYLERIGYHGPLVPTPELLATLVERHMAAIPFEAIDVLLDRGVDLAPSAVDTKMLAGQRGGYCFEHASLLRRALLAIGFPVESHLARVWVHGGLEAPVPAATHASLKVSAGERLWLVDVGFGGFMANQPLVWQPDTPQQTRFGAFRITETAHGFMVESQHRGRWSPLYEILDFDWQPVDFEMANHYVAEHPASHFRHELMVARTQGDSRSTLAGNRLKIASVDGACDERRLDADGLADALATVFGLPVAADWRPLLERVAAGTD</sequence>
<keyword evidence="4" id="KW-1185">Reference proteome</keyword>
<dbReference type="InterPro" id="IPR038765">
    <property type="entry name" value="Papain-like_cys_pep_sf"/>
</dbReference>
<evidence type="ECO:0000313" key="4">
    <source>
        <dbReference type="Proteomes" id="UP001595462"/>
    </source>
</evidence>
<dbReference type="InterPro" id="IPR001447">
    <property type="entry name" value="Arylamine_N-AcTrfase"/>
</dbReference>
<dbReference type="PANTHER" id="PTHR11786">
    <property type="entry name" value="N-HYDROXYARYLAMINE O-ACETYLTRANSFERASE"/>
    <property type="match status" value="1"/>
</dbReference>
<dbReference type="PRINTS" id="PR01543">
    <property type="entry name" value="ANATRNSFRASE"/>
</dbReference>
<dbReference type="RefSeq" id="WP_380686032.1">
    <property type="nucleotide sequence ID" value="NZ_JBHRSS010000001.1"/>
</dbReference>
<dbReference type="Gene3D" id="2.40.128.150">
    <property type="entry name" value="Cysteine proteinases"/>
    <property type="match status" value="1"/>
</dbReference>